<dbReference type="KEGG" id="mbak:MSBR3_1082"/>
<dbReference type="GeneID" id="24788580"/>
<name>A0A0E3WV65_METBA</name>
<dbReference type="EMBL" id="CP009517">
    <property type="protein sequence ID" value="AKB81660.1"/>
    <property type="molecule type" value="Genomic_DNA"/>
</dbReference>
<dbReference type="HOGENOM" id="CLU_088480_0_0_2"/>
<evidence type="ECO:0000313" key="1">
    <source>
        <dbReference type="EMBL" id="AKB81660.1"/>
    </source>
</evidence>
<evidence type="ECO:0008006" key="3">
    <source>
        <dbReference type="Google" id="ProtNLM"/>
    </source>
</evidence>
<reference evidence="1" key="1">
    <citation type="submission" date="2014-07" db="EMBL/GenBank/DDBJ databases">
        <title>Methanogenic archaea and the global carbon cycle.</title>
        <authorList>
            <person name="Henriksen J.R."/>
            <person name="Luke J."/>
            <person name="Reinhart S."/>
            <person name="Benedict M.N."/>
            <person name="Youngblut N.D."/>
            <person name="Metcalf M.E."/>
            <person name="Whitaker R.J."/>
            <person name="Metcalf W.W."/>
        </authorList>
    </citation>
    <scope>NUCLEOTIDE SEQUENCE [LARGE SCALE GENOMIC DNA]</scope>
    <source>
        <strain evidence="1">3</strain>
    </source>
</reference>
<evidence type="ECO:0000313" key="2">
    <source>
        <dbReference type="Proteomes" id="UP000033066"/>
    </source>
</evidence>
<proteinExistence type="predicted"/>
<sequence length="277" mass="31411">MKTMQNSPSISLIYGIDFSGSQVACKKIWICESIPTDKGLKVQKCWNIKKKYGNISLNSSLKKLTEFIASNPGAAFGLDFPFGLPKIIVDEPNWIAFIRKFPEYYDGPCEFRQKCQDRALELTGKKELKRVADIEAKSPFCPCNLWVFKQTYYGINNVLRPLVIEESAKILPMQDQENSKPLVLEICPASTLKDLNLYFTGYKGKNNTSKELREKILIGLKKEKYVMEIDPKVWKSSIENADGDALDSVIAAIATYRGLCSNPDLDDIYKLEGYIYV</sequence>
<dbReference type="PATRIC" id="fig|1434107.4.peg.1418"/>
<dbReference type="AlphaFoldDB" id="A0A0E3WV65"/>
<dbReference type="RefSeq" id="WP_048107095.1">
    <property type="nucleotide sequence ID" value="NZ_CP009517.1"/>
</dbReference>
<gene>
    <name evidence="1" type="ORF">MSBR3_1082</name>
</gene>
<protein>
    <recommendedName>
        <fullName evidence="3">DUF429 domain-containing protein</fullName>
    </recommendedName>
</protein>
<dbReference type="Proteomes" id="UP000033066">
    <property type="component" value="Chromosome"/>
</dbReference>
<organism evidence="1 2">
    <name type="scientific">Methanosarcina barkeri 3</name>
    <dbReference type="NCBI Taxonomy" id="1434107"/>
    <lineage>
        <taxon>Archaea</taxon>
        <taxon>Methanobacteriati</taxon>
        <taxon>Methanobacteriota</taxon>
        <taxon>Stenosarchaea group</taxon>
        <taxon>Methanomicrobia</taxon>
        <taxon>Methanosarcinales</taxon>
        <taxon>Methanosarcinaceae</taxon>
        <taxon>Methanosarcina</taxon>
    </lineage>
</organism>
<keyword evidence="2" id="KW-1185">Reference proteome</keyword>
<accession>A0A0E3WV65</accession>
<dbReference type="OrthoDB" id="137783at2157"/>